<sequence length="314" mass="35887">MKNNPTVSVVIPTCNRAHLIGRAIQSVLNQSYQDFEIIVVDDGSTDDTEGEIKEFQKRDKRVRYIRHENNKGGSAARNTGIKSAEGDYIALLDDDDEWLPEKIEKQVIKFQNSVDKVGVIYSGFFYVSDKTGEVISESVPTLQGNVYANLLSGCILGSPTPLIRKTCFQKAGLYDDTLPSAQDWDMWIRLSKHYEFDFIPDIMAKHYIHGGQISVDLNAKIRAREKLMRKYQADLSTHPSILSVHLKQLGKLYCLAGQSKEGRKCFLDSIKLNTFQRSSYLHFFLSLLAPMTHRNILRKSIGISIDEDTYYYWW</sequence>
<dbReference type="CDD" id="cd00761">
    <property type="entry name" value="Glyco_tranf_GTA_type"/>
    <property type="match status" value="1"/>
</dbReference>
<dbReference type="AlphaFoldDB" id="A0A7G9Y441"/>
<accession>A0A7G9Y441</accession>
<keyword evidence="3" id="KW-0328">Glycosyltransferase</keyword>
<reference evidence="3" key="1">
    <citation type="submission" date="2020-06" db="EMBL/GenBank/DDBJ databases">
        <title>Unique genomic features of the anaerobic methanotrophic archaea.</title>
        <authorList>
            <person name="Chadwick G.L."/>
            <person name="Skennerton C.T."/>
            <person name="Laso-Perez R."/>
            <person name="Leu A.O."/>
            <person name="Speth D.R."/>
            <person name="Yu H."/>
            <person name="Morgan-Lang C."/>
            <person name="Hatzenpichler R."/>
            <person name="Goudeau D."/>
            <person name="Malmstrom R."/>
            <person name="Brazelton W.J."/>
            <person name="Woyke T."/>
            <person name="Hallam S.J."/>
            <person name="Tyson G.W."/>
            <person name="Wegener G."/>
            <person name="Boetius A."/>
            <person name="Orphan V."/>
        </authorList>
    </citation>
    <scope>NUCLEOTIDE SEQUENCE</scope>
</reference>
<dbReference type="EMBL" id="MT630672">
    <property type="protein sequence ID" value="QNO41819.1"/>
    <property type="molecule type" value="Genomic_DNA"/>
</dbReference>
<dbReference type="PANTHER" id="PTHR43685:SF2">
    <property type="entry name" value="GLYCOSYLTRANSFERASE 2-LIKE DOMAIN-CONTAINING PROTEIN"/>
    <property type="match status" value="1"/>
</dbReference>
<dbReference type="EC" id="2.4.2.53" evidence="3"/>
<evidence type="ECO:0000313" key="2">
    <source>
        <dbReference type="EMBL" id="QNO41819.1"/>
    </source>
</evidence>
<gene>
    <name evidence="3" type="primary">arnC</name>
    <name evidence="2" type="ORF">MENKDEFM_00001</name>
    <name evidence="3" type="ORF">MMHKAGOI_00001</name>
</gene>
<feature type="domain" description="Glycosyltransferase 2-like" evidence="1">
    <location>
        <begin position="8"/>
        <end position="121"/>
    </location>
</feature>
<keyword evidence="3" id="KW-0808">Transferase</keyword>
<evidence type="ECO:0000313" key="3">
    <source>
        <dbReference type="EMBL" id="QNO42775.1"/>
    </source>
</evidence>
<dbReference type="Gene3D" id="3.90.550.10">
    <property type="entry name" value="Spore Coat Polysaccharide Biosynthesis Protein SpsA, Chain A"/>
    <property type="match status" value="1"/>
</dbReference>
<name>A0A7G9Y441_9EURY</name>
<dbReference type="InterPro" id="IPR029044">
    <property type="entry name" value="Nucleotide-diphossugar_trans"/>
</dbReference>
<organism evidence="3">
    <name type="scientific">Candidatus Methanogaster sp. ANME-2c ERB4</name>
    <dbReference type="NCBI Taxonomy" id="2759911"/>
    <lineage>
        <taxon>Archaea</taxon>
        <taxon>Methanobacteriati</taxon>
        <taxon>Methanobacteriota</taxon>
        <taxon>Stenosarchaea group</taxon>
        <taxon>Methanomicrobia</taxon>
        <taxon>Methanosarcinales</taxon>
        <taxon>ANME-2 cluster</taxon>
        <taxon>Candidatus Methanogasteraceae</taxon>
        <taxon>Candidatus Methanogaster</taxon>
    </lineage>
</organism>
<protein>
    <submittedName>
        <fullName evidence="3">Undecaprenyl-phosphate 4-deoxy-4-formamido-L-arabinose transferase</fullName>
        <ecNumber evidence="3">2.4.2.53</ecNumber>
    </submittedName>
</protein>
<dbReference type="EMBL" id="MT630764">
    <property type="protein sequence ID" value="QNO42775.1"/>
    <property type="molecule type" value="Genomic_DNA"/>
</dbReference>
<evidence type="ECO:0000259" key="1">
    <source>
        <dbReference type="Pfam" id="PF00535"/>
    </source>
</evidence>
<proteinExistence type="predicted"/>
<dbReference type="InterPro" id="IPR050834">
    <property type="entry name" value="Glycosyltransf_2"/>
</dbReference>
<dbReference type="GO" id="GO:0099621">
    <property type="term" value="F:undecaprenyl-phosphate 4-deoxy-4-formamido-L-arabinose transferase activity"/>
    <property type="evidence" value="ECO:0007669"/>
    <property type="project" value="UniProtKB-EC"/>
</dbReference>
<dbReference type="InterPro" id="IPR001173">
    <property type="entry name" value="Glyco_trans_2-like"/>
</dbReference>
<dbReference type="PANTHER" id="PTHR43685">
    <property type="entry name" value="GLYCOSYLTRANSFERASE"/>
    <property type="match status" value="1"/>
</dbReference>
<dbReference type="Pfam" id="PF00535">
    <property type="entry name" value="Glycos_transf_2"/>
    <property type="match status" value="1"/>
</dbReference>
<dbReference type="SUPFAM" id="SSF53448">
    <property type="entry name" value="Nucleotide-diphospho-sugar transferases"/>
    <property type="match status" value="1"/>
</dbReference>